<protein>
    <submittedName>
        <fullName evidence="2">Cell cycle checkpoint control protein rad9a</fullName>
    </submittedName>
</protein>
<dbReference type="EMBL" id="JADGJH010001076">
    <property type="protein sequence ID" value="KAJ3119274.1"/>
    <property type="molecule type" value="Genomic_DNA"/>
</dbReference>
<feature type="compositionally biased region" description="Polar residues" evidence="1">
    <location>
        <begin position="630"/>
        <end position="644"/>
    </location>
</feature>
<comment type="caution">
    <text evidence="2">The sequence shown here is derived from an EMBL/GenBank/DDBJ whole genome shotgun (WGS) entry which is preliminary data.</text>
</comment>
<dbReference type="Proteomes" id="UP001211907">
    <property type="component" value="Unassembled WGS sequence"/>
</dbReference>
<organism evidence="2 3">
    <name type="scientific">Physocladia obscura</name>
    <dbReference type="NCBI Taxonomy" id="109957"/>
    <lineage>
        <taxon>Eukaryota</taxon>
        <taxon>Fungi</taxon>
        <taxon>Fungi incertae sedis</taxon>
        <taxon>Chytridiomycota</taxon>
        <taxon>Chytridiomycota incertae sedis</taxon>
        <taxon>Chytridiomycetes</taxon>
        <taxon>Chytridiales</taxon>
        <taxon>Chytriomycetaceae</taxon>
        <taxon>Physocladia</taxon>
    </lineage>
</organism>
<feature type="compositionally biased region" description="Polar residues" evidence="1">
    <location>
        <begin position="376"/>
        <end position="389"/>
    </location>
</feature>
<dbReference type="GO" id="GO:0006281">
    <property type="term" value="P:DNA repair"/>
    <property type="evidence" value="ECO:0007669"/>
    <property type="project" value="TreeGrafter"/>
</dbReference>
<keyword evidence="3" id="KW-1185">Reference proteome</keyword>
<name>A0AAD5SYH5_9FUNG</name>
<evidence type="ECO:0000313" key="2">
    <source>
        <dbReference type="EMBL" id="KAJ3119274.1"/>
    </source>
</evidence>
<feature type="region of interest" description="Disordered" evidence="1">
    <location>
        <begin position="714"/>
        <end position="741"/>
    </location>
</feature>
<feature type="region of interest" description="Disordered" evidence="1">
    <location>
        <begin position="868"/>
        <end position="894"/>
    </location>
</feature>
<dbReference type="Gene3D" id="3.70.10.10">
    <property type="match status" value="1"/>
</dbReference>
<feature type="region of interest" description="Disordered" evidence="1">
    <location>
        <begin position="515"/>
        <end position="535"/>
    </location>
</feature>
<dbReference type="Pfam" id="PF04139">
    <property type="entry name" value="Rad9"/>
    <property type="match status" value="1"/>
</dbReference>
<feature type="region of interest" description="Disordered" evidence="1">
    <location>
        <begin position="564"/>
        <end position="591"/>
    </location>
</feature>
<dbReference type="GO" id="GO:0031573">
    <property type="term" value="P:mitotic intra-S DNA damage checkpoint signaling"/>
    <property type="evidence" value="ECO:0007669"/>
    <property type="project" value="TreeGrafter"/>
</dbReference>
<feature type="region of interest" description="Disordered" evidence="1">
    <location>
        <begin position="355"/>
        <end position="389"/>
    </location>
</feature>
<reference evidence="2" key="1">
    <citation type="submission" date="2020-05" db="EMBL/GenBank/DDBJ databases">
        <title>Phylogenomic resolution of chytrid fungi.</title>
        <authorList>
            <person name="Stajich J.E."/>
            <person name="Amses K."/>
            <person name="Simmons R."/>
            <person name="Seto K."/>
            <person name="Myers J."/>
            <person name="Bonds A."/>
            <person name="Quandt C.A."/>
            <person name="Barry K."/>
            <person name="Liu P."/>
            <person name="Grigoriev I."/>
            <person name="Longcore J.E."/>
            <person name="James T.Y."/>
        </authorList>
    </citation>
    <scope>NUCLEOTIDE SEQUENCE</scope>
    <source>
        <strain evidence="2">JEL0513</strain>
    </source>
</reference>
<dbReference type="PANTHER" id="PTHR15237:SF0">
    <property type="entry name" value="CELL CYCLE CHECKPOINT CONTROL PROTEIN"/>
    <property type="match status" value="1"/>
</dbReference>
<feature type="compositionally biased region" description="Low complexity" evidence="1">
    <location>
        <begin position="519"/>
        <end position="535"/>
    </location>
</feature>
<feature type="compositionally biased region" description="Low complexity" evidence="1">
    <location>
        <begin position="570"/>
        <end position="591"/>
    </location>
</feature>
<dbReference type="InterPro" id="IPR007268">
    <property type="entry name" value="Rad9/Ddc1"/>
</dbReference>
<evidence type="ECO:0000256" key="1">
    <source>
        <dbReference type="SAM" id="MobiDB-lite"/>
    </source>
</evidence>
<feature type="compositionally biased region" description="Basic residues" evidence="1">
    <location>
        <begin position="885"/>
        <end position="894"/>
    </location>
</feature>
<feature type="region of interest" description="Disordered" evidence="1">
    <location>
        <begin position="311"/>
        <end position="331"/>
    </location>
</feature>
<dbReference type="GO" id="GO:0071479">
    <property type="term" value="P:cellular response to ionizing radiation"/>
    <property type="evidence" value="ECO:0007669"/>
    <property type="project" value="TreeGrafter"/>
</dbReference>
<feature type="compositionally biased region" description="Acidic residues" evidence="1">
    <location>
        <begin position="714"/>
        <end position="727"/>
    </location>
</feature>
<dbReference type="PANTHER" id="PTHR15237">
    <property type="entry name" value="DNA REPAIR PROTEIN RAD9"/>
    <property type="match status" value="1"/>
</dbReference>
<dbReference type="GO" id="GO:0030896">
    <property type="term" value="C:checkpoint clamp complex"/>
    <property type="evidence" value="ECO:0007669"/>
    <property type="project" value="InterPro"/>
</dbReference>
<feature type="region of interest" description="Disordered" evidence="1">
    <location>
        <begin position="626"/>
        <end position="647"/>
    </location>
</feature>
<accession>A0AAD5SYH5</accession>
<dbReference type="AlphaFoldDB" id="A0AAD5SYH5"/>
<gene>
    <name evidence="2" type="primary">RAD9A</name>
    <name evidence="2" type="ORF">HK100_000387</name>
</gene>
<sequence length="894" mass="97523">MKLVFGSAVARAFGKCIASLAKIGDDLYIEVLPSPTSQNPNEQRMMLYTVNLARTAFCRLALLPAFFDLFEPTSDRPRHFKVLLKTMNAIFRNKPGSSDDLIEKCIIRLTDSTSESENESDDEENNNLGDRLVIELQCKYGVRKLFHLHYQPVEPLKASFRMQSCTNAFSAAPKIIQDWLVFFSSKLDEVSIGCSTVVEGEVGCGEAEKRVVIRSFTEDVDVTGGDVGKRSLATEISVDIDDFDSFDVFEDVEITFCLRDLKTALGFADGIGQSINAHFIGPGQPIIFSTTQANIFNAEFVLATNTFDNSSTAQQTQTPKRSQQQQQQKQKHYIEAQKQQVANHSQNSIPSSIHHLKSEHQIAQSTPSTVPIPKTNAVSSIFGSPKQNVANSQNMSEFNAKSMHEINSKTKNVLPQQYTSLAQNSFFNYNDEYENNSSNCDEDNEYESPLFSQTSARRFDPRVSVTAPSPSAVATVTKYQNPVTSIPVPKSSESTLKRIRRNSDFVVQRLPSPEPIHFNKSGGSSNLSSLNVPPSVSSAASVLKSHMSGGATATTMTRFLVKMDRDGDGSESSSISRISATASSNRPNEGIFDIHGEEDEEEEIQLKKPSGKRVALSAAAVAAPVKETTPVKTRTRTASSSWSDGSFLMDSGRHGGGLDDGGGGDAGAGSGEIAFDDDLTVDDWDHCIRASQVFIAGGPVKYVNARSQLIVQNEDDEETTDIGEESDFVPPSPMENTEEIFDQPPEKSVLIRRGIIGGLATGIEVKSNSVLGSIATGSAIQSHGDSGTKSEGAARTAGLESFMLKDDLRKSNTSLEAQPNLGFSGEAKPVSSYAKRFQFSQSGQPAAIYVNQQDNLYDGSEYLQQEVEQLSPPPKRTSIKAKITYQKRKGGRRI</sequence>
<proteinExistence type="predicted"/>
<feature type="compositionally biased region" description="Low complexity" evidence="1">
    <location>
        <begin position="314"/>
        <end position="328"/>
    </location>
</feature>
<dbReference type="GO" id="GO:0000076">
    <property type="term" value="P:DNA replication checkpoint signaling"/>
    <property type="evidence" value="ECO:0007669"/>
    <property type="project" value="TreeGrafter"/>
</dbReference>
<evidence type="ECO:0000313" key="3">
    <source>
        <dbReference type="Proteomes" id="UP001211907"/>
    </source>
</evidence>